<dbReference type="EMBL" id="UINC01180064">
    <property type="protein sequence ID" value="SVD89068.1"/>
    <property type="molecule type" value="Genomic_DNA"/>
</dbReference>
<organism evidence="1">
    <name type="scientific">marine metagenome</name>
    <dbReference type="NCBI Taxonomy" id="408172"/>
    <lineage>
        <taxon>unclassified sequences</taxon>
        <taxon>metagenomes</taxon>
        <taxon>ecological metagenomes</taxon>
    </lineage>
</organism>
<gene>
    <name evidence="1" type="ORF">METZ01_LOCUS441922</name>
</gene>
<dbReference type="AlphaFoldDB" id="A0A382Z2V6"/>
<reference evidence="1" key="1">
    <citation type="submission" date="2018-05" db="EMBL/GenBank/DDBJ databases">
        <authorList>
            <person name="Lanie J.A."/>
            <person name="Ng W.-L."/>
            <person name="Kazmierczak K.M."/>
            <person name="Andrzejewski T.M."/>
            <person name="Davidsen T.M."/>
            <person name="Wayne K.J."/>
            <person name="Tettelin H."/>
            <person name="Glass J.I."/>
            <person name="Rusch D."/>
            <person name="Podicherti R."/>
            <person name="Tsui H.-C.T."/>
            <person name="Winkler M.E."/>
        </authorList>
    </citation>
    <scope>NUCLEOTIDE SEQUENCE</scope>
</reference>
<protein>
    <submittedName>
        <fullName evidence="1">Uncharacterized protein</fullName>
    </submittedName>
</protein>
<evidence type="ECO:0000313" key="1">
    <source>
        <dbReference type="EMBL" id="SVD89068.1"/>
    </source>
</evidence>
<accession>A0A382Z2V6</accession>
<proteinExistence type="predicted"/>
<sequence>MLLLDDLYKKFIPSKLTINQERIYH</sequence>
<feature type="non-terminal residue" evidence="1">
    <location>
        <position position="25"/>
    </location>
</feature>
<name>A0A382Z2V6_9ZZZZ</name>